<sequence>MFNPIDMLQMPGGAGMQTMGQQFGITPEQTRKAMEALLPVFAIGLQRKAPDDPTGLANLFGSPMLTQAILHQASSASGVGSQVLRQMLPMMAGAVVASVVHMLLNQPEAARAPAPAPAASPFPVNPVWADMLKAFMPPNEAAPQRPKPAPAPQVRAGTKPAEKDSADAGRDMLQQMLKTGAEVQEQNVKAIQGLFDAFWSEASKPSAPPPVAPSAAGSPEEPAPKPRRGRAPPDSSGGR</sequence>
<name>A0ABQ4U0D3_9HYPH</name>
<proteinExistence type="predicted"/>
<gene>
    <name evidence="2" type="ORF">MPOCJGCO_3062</name>
</gene>
<dbReference type="Proteomes" id="UP001055057">
    <property type="component" value="Unassembled WGS sequence"/>
</dbReference>
<reference evidence="2" key="1">
    <citation type="journal article" date="2021" name="Front. Microbiol.">
        <title>Comprehensive Comparative Genomics and Phenotyping of Methylobacterium Species.</title>
        <authorList>
            <person name="Alessa O."/>
            <person name="Ogura Y."/>
            <person name="Fujitani Y."/>
            <person name="Takami H."/>
            <person name="Hayashi T."/>
            <person name="Sahin N."/>
            <person name="Tani A."/>
        </authorList>
    </citation>
    <scope>NUCLEOTIDE SEQUENCE</scope>
    <source>
        <strain evidence="2">DSM 23632</strain>
    </source>
</reference>
<evidence type="ECO:0000256" key="1">
    <source>
        <dbReference type="SAM" id="MobiDB-lite"/>
    </source>
</evidence>
<keyword evidence="3" id="KW-1185">Reference proteome</keyword>
<dbReference type="Pfam" id="PF06078">
    <property type="entry name" value="DUF937"/>
    <property type="match status" value="1"/>
</dbReference>
<evidence type="ECO:0000313" key="2">
    <source>
        <dbReference type="EMBL" id="GJE60943.1"/>
    </source>
</evidence>
<evidence type="ECO:0000313" key="3">
    <source>
        <dbReference type="Proteomes" id="UP001055057"/>
    </source>
</evidence>
<dbReference type="EMBL" id="BPRB01000174">
    <property type="protein sequence ID" value="GJE60943.1"/>
    <property type="molecule type" value="Genomic_DNA"/>
</dbReference>
<feature type="region of interest" description="Disordered" evidence="1">
    <location>
        <begin position="201"/>
        <end position="239"/>
    </location>
</feature>
<evidence type="ECO:0008006" key="4">
    <source>
        <dbReference type="Google" id="ProtNLM"/>
    </source>
</evidence>
<dbReference type="InterPro" id="IPR009282">
    <property type="entry name" value="DUF937"/>
</dbReference>
<reference evidence="2" key="2">
    <citation type="submission" date="2021-08" db="EMBL/GenBank/DDBJ databases">
        <authorList>
            <person name="Tani A."/>
            <person name="Ola A."/>
            <person name="Ogura Y."/>
            <person name="Katsura K."/>
            <person name="Hayashi T."/>
        </authorList>
    </citation>
    <scope>NUCLEOTIDE SEQUENCE</scope>
    <source>
        <strain evidence="2">DSM 23632</strain>
    </source>
</reference>
<dbReference type="RefSeq" id="WP_238183523.1">
    <property type="nucleotide sequence ID" value="NZ_BPRB01000174.1"/>
</dbReference>
<protein>
    <recommendedName>
        <fullName evidence="4">DUF937 domain-containing protein</fullName>
    </recommendedName>
</protein>
<accession>A0ABQ4U0D3</accession>
<comment type="caution">
    <text evidence="2">The sequence shown here is derived from an EMBL/GenBank/DDBJ whole genome shotgun (WGS) entry which is preliminary data.</text>
</comment>
<feature type="region of interest" description="Disordered" evidence="1">
    <location>
        <begin position="138"/>
        <end position="167"/>
    </location>
</feature>
<organism evidence="2 3">
    <name type="scientific">Methylobacterium trifolii</name>
    <dbReference type="NCBI Taxonomy" id="1003092"/>
    <lineage>
        <taxon>Bacteria</taxon>
        <taxon>Pseudomonadati</taxon>
        <taxon>Pseudomonadota</taxon>
        <taxon>Alphaproteobacteria</taxon>
        <taxon>Hyphomicrobiales</taxon>
        <taxon>Methylobacteriaceae</taxon>
        <taxon>Methylobacterium</taxon>
    </lineage>
</organism>